<comment type="similarity">
    <text evidence="1">Belongs to the thaumatin family.</text>
</comment>
<dbReference type="Proteomes" id="UP000075243">
    <property type="component" value="Unassembled WGS sequence"/>
</dbReference>
<comment type="caution">
    <text evidence="3">The sequence shown here is derived from an EMBL/GenBank/DDBJ whole genome shotgun (WGS) entry which is preliminary data.</text>
</comment>
<feature type="disulfide bond" evidence="2">
    <location>
        <begin position="115"/>
        <end position="130"/>
    </location>
</feature>
<evidence type="ECO:0008006" key="5">
    <source>
        <dbReference type="Google" id="ProtNLM"/>
    </source>
</evidence>
<feature type="non-terminal residue" evidence="3">
    <location>
        <position position="1"/>
    </location>
</feature>
<dbReference type="Pfam" id="PF00314">
    <property type="entry name" value="Thaumatin"/>
    <property type="match status" value="2"/>
</dbReference>
<dbReference type="InterPro" id="IPR001938">
    <property type="entry name" value="Thaumatin"/>
</dbReference>
<feature type="disulfide bond" evidence="2">
    <location>
        <begin position="13"/>
        <end position="170"/>
    </location>
</feature>
<sequence>GSCSATFTITNKCPYTVWPGILSRAGPSPLSTTGFALQSGESTAVAVPADTRFLIATPPVTLAEFRLNGTGGADLYEVSLVDGFNLPMKVKPRGGTTGAGSCKATGCVMDLNVACPTELKVARDGESVACNSSCKTRALPCLSSEFFKSAFPNDRASFTCVSADYIITFCPTSSKR</sequence>
<dbReference type="EMBL" id="AGCT01027036">
    <property type="protein sequence ID" value="KYP77596.1"/>
    <property type="molecule type" value="Genomic_DNA"/>
</dbReference>
<dbReference type="Gramene" id="C.cajan_41736.t">
    <property type="protein sequence ID" value="C.cajan_41736.t"/>
    <property type="gene ID" value="C.cajan_41736"/>
</dbReference>
<gene>
    <name evidence="3" type="ORF">KK1_046648</name>
</gene>
<keyword evidence="2" id="KW-1015">Disulfide bond</keyword>
<accession>A0A151UE28</accession>
<dbReference type="STRING" id="3821.A0A151UE28"/>
<protein>
    <recommendedName>
        <fullName evidence="5">Thaumatin-like protein</fullName>
    </recommendedName>
</protein>
<dbReference type="PROSITE" id="PS51367">
    <property type="entry name" value="THAUMATIN_2"/>
    <property type="match status" value="1"/>
</dbReference>
<dbReference type="SMART" id="SM00205">
    <property type="entry name" value="THN"/>
    <property type="match status" value="1"/>
</dbReference>
<dbReference type="PIRSF" id="PIRSF002703">
    <property type="entry name" value="Thaumatin"/>
    <property type="match status" value="1"/>
</dbReference>
<evidence type="ECO:0000313" key="4">
    <source>
        <dbReference type="Proteomes" id="UP000075243"/>
    </source>
</evidence>
<proteinExistence type="inferred from homology"/>
<dbReference type="Gene3D" id="2.60.110.10">
    <property type="entry name" value="Thaumatin"/>
    <property type="match status" value="2"/>
</dbReference>
<dbReference type="PANTHER" id="PTHR31048">
    <property type="entry name" value="OS03G0233200 PROTEIN"/>
    <property type="match status" value="1"/>
</dbReference>
<dbReference type="SUPFAM" id="SSF49870">
    <property type="entry name" value="Osmotin, thaumatin-like protein"/>
    <property type="match status" value="1"/>
</dbReference>
<dbReference type="OMA" id="SHDYTIT"/>
<reference evidence="3" key="1">
    <citation type="journal article" date="2012" name="Nat. Biotechnol.">
        <title>Draft genome sequence of pigeonpea (Cajanus cajan), an orphan legume crop of resource-poor farmers.</title>
        <authorList>
            <person name="Varshney R.K."/>
            <person name="Chen W."/>
            <person name="Li Y."/>
            <person name="Bharti A.K."/>
            <person name="Saxena R.K."/>
            <person name="Schlueter J.A."/>
            <person name="Donoghue M.T."/>
            <person name="Azam S."/>
            <person name="Fan G."/>
            <person name="Whaley A.M."/>
            <person name="Farmer A.D."/>
            <person name="Sheridan J."/>
            <person name="Iwata A."/>
            <person name="Tuteja R."/>
            <person name="Penmetsa R.V."/>
            <person name="Wu W."/>
            <person name="Upadhyaya H.D."/>
            <person name="Yang S.P."/>
            <person name="Shah T."/>
            <person name="Saxena K.B."/>
            <person name="Michael T."/>
            <person name="McCombie W.R."/>
            <person name="Yang B."/>
            <person name="Zhang G."/>
            <person name="Yang H."/>
            <person name="Wang J."/>
            <person name="Spillane C."/>
            <person name="Cook D.R."/>
            <person name="May G.D."/>
            <person name="Xu X."/>
            <person name="Jackson S.A."/>
        </authorList>
    </citation>
    <scope>NUCLEOTIDE SEQUENCE [LARGE SCALE GENOMIC DNA]</scope>
</reference>
<dbReference type="AlphaFoldDB" id="A0A151UE28"/>
<name>A0A151UE28_CAJCA</name>
<evidence type="ECO:0000256" key="1">
    <source>
        <dbReference type="ARBA" id="ARBA00010607"/>
    </source>
</evidence>
<keyword evidence="4" id="KW-1185">Reference proteome</keyword>
<evidence type="ECO:0000313" key="3">
    <source>
        <dbReference type="EMBL" id="KYP77596.1"/>
    </source>
</evidence>
<organism evidence="3 4">
    <name type="scientific">Cajanus cajan</name>
    <name type="common">Pigeon pea</name>
    <name type="synonym">Cajanus indicus</name>
    <dbReference type="NCBI Taxonomy" id="3821"/>
    <lineage>
        <taxon>Eukaryota</taxon>
        <taxon>Viridiplantae</taxon>
        <taxon>Streptophyta</taxon>
        <taxon>Embryophyta</taxon>
        <taxon>Tracheophyta</taxon>
        <taxon>Spermatophyta</taxon>
        <taxon>Magnoliopsida</taxon>
        <taxon>eudicotyledons</taxon>
        <taxon>Gunneridae</taxon>
        <taxon>Pentapetalae</taxon>
        <taxon>rosids</taxon>
        <taxon>fabids</taxon>
        <taxon>Fabales</taxon>
        <taxon>Fabaceae</taxon>
        <taxon>Papilionoideae</taxon>
        <taxon>50 kb inversion clade</taxon>
        <taxon>NPAAA clade</taxon>
        <taxon>indigoferoid/millettioid clade</taxon>
        <taxon>Phaseoleae</taxon>
        <taxon>Cajanus</taxon>
    </lineage>
</organism>
<feature type="disulfide bond" evidence="2">
    <location>
        <begin position="102"/>
        <end position="160"/>
    </location>
</feature>
<evidence type="ECO:0000256" key="2">
    <source>
        <dbReference type="PIRSR" id="PIRSR002703-1"/>
    </source>
</evidence>
<dbReference type="InterPro" id="IPR037176">
    <property type="entry name" value="Osmotin/thaumatin-like_sf"/>
</dbReference>